<accession>A0A6A6UZZ8</accession>
<keyword evidence="2" id="KW-0378">Hydrolase</keyword>
<dbReference type="Proteomes" id="UP000799440">
    <property type="component" value="Unassembled WGS sequence"/>
</dbReference>
<dbReference type="InterPro" id="IPR008928">
    <property type="entry name" value="6-hairpin_glycosidase_sf"/>
</dbReference>
<dbReference type="PANTHER" id="PTHR47791">
    <property type="entry name" value="MEIOTICALLY UP-REGULATED GENE 191 PROTEIN"/>
    <property type="match status" value="1"/>
</dbReference>
<dbReference type="Pfam" id="PF03663">
    <property type="entry name" value="Glyco_hydro_76"/>
    <property type="match status" value="1"/>
</dbReference>
<dbReference type="SUPFAM" id="SSF48208">
    <property type="entry name" value="Six-hairpin glycosidases"/>
    <property type="match status" value="1"/>
</dbReference>
<sequence>MLVVWYGLLGSAYRTLGGLYYGQKRLSTAPTTAADVAYTQLHGALDVMQSKFYSPWLGTWPESIDWTGAVLNTHLSAVVGSISPVKDKESLLCLSENELNKYFDHSIGYYFVENHFAIRNEAYDDMLWVVLGWLESMQLIDSRSQYYITQSILGWHGEQFMPAFAHRARVFYELAEDGWDEKLCGGGLTWNPRLLPYKNAITNQLFIAASAAMYLHFPGDENESPFQSAGAPTYDARYLRNAVKGYEWLRRSGMTNNQGLYVDGFHIKDYQTNRSKTECDDRNEMVYTYNQGVILSGLRGLWEGTGNTTYLDDGHELIRNVIRATGWPETGASSAGFAHERWSGLGSRGILTELCDPFGTCTQDSQTFKGIFFHHITAFCKSLPREAKAPGKTRGASKQIAAAHRASCDGYLPWVEHNAHAALNTRDASGVFGSWWGLGLSEDKSGARTRGSRVNPLSAIPDGAIDYRNDPSTIDSDAENVSTASRAMPKSPVTPSGGLNDRGRGRTVETQSGGLAVTRALWEFLRSSNECSDDI</sequence>
<dbReference type="EMBL" id="MU006594">
    <property type="protein sequence ID" value="KAF2743765.1"/>
    <property type="molecule type" value="Genomic_DNA"/>
</dbReference>
<proteinExistence type="predicted"/>
<dbReference type="GO" id="GO:0005975">
    <property type="term" value="P:carbohydrate metabolic process"/>
    <property type="evidence" value="ECO:0007669"/>
    <property type="project" value="InterPro"/>
</dbReference>
<evidence type="ECO:0000313" key="3">
    <source>
        <dbReference type="Proteomes" id="UP000799440"/>
    </source>
</evidence>
<organism evidence="2 3">
    <name type="scientific">Sporormia fimetaria CBS 119925</name>
    <dbReference type="NCBI Taxonomy" id="1340428"/>
    <lineage>
        <taxon>Eukaryota</taxon>
        <taxon>Fungi</taxon>
        <taxon>Dikarya</taxon>
        <taxon>Ascomycota</taxon>
        <taxon>Pezizomycotina</taxon>
        <taxon>Dothideomycetes</taxon>
        <taxon>Pleosporomycetidae</taxon>
        <taxon>Pleosporales</taxon>
        <taxon>Sporormiaceae</taxon>
        <taxon>Sporormia</taxon>
    </lineage>
</organism>
<dbReference type="Gene3D" id="1.50.10.20">
    <property type="match status" value="1"/>
</dbReference>
<protein>
    <submittedName>
        <fullName evidence="2">Glycoside hydrolase family 76 protein</fullName>
    </submittedName>
</protein>
<feature type="compositionally biased region" description="Polar residues" evidence="1">
    <location>
        <begin position="470"/>
        <end position="485"/>
    </location>
</feature>
<feature type="region of interest" description="Disordered" evidence="1">
    <location>
        <begin position="465"/>
        <end position="511"/>
    </location>
</feature>
<dbReference type="InterPro" id="IPR005198">
    <property type="entry name" value="Glyco_hydro_76"/>
</dbReference>
<keyword evidence="3" id="KW-1185">Reference proteome</keyword>
<dbReference type="GO" id="GO:0016787">
    <property type="term" value="F:hydrolase activity"/>
    <property type="evidence" value="ECO:0007669"/>
    <property type="project" value="UniProtKB-KW"/>
</dbReference>
<dbReference type="InterPro" id="IPR053169">
    <property type="entry name" value="MUG_Protein"/>
</dbReference>
<evidence type="ECO:0000313" key="2">
    <source>
        <dbReference type="EMBL" id="KAF2743765.1"/>
    </source>
</evidence>
<reference evidence="2" key="1">
    <citation type="journal article" date="2020" name="Stud. Mycol.">
        <title>101 Dothideomycetes genomes: a test case for predicting lifestyles and emergence of pathogens.</title>
        <authorList>
            <person name="Haridas S."/>
            <person name="Albert R."/>
            <person name="Binder M."/>
            <person name="Bloem J."/>
            <person name="Labutti K."/>
            <person name="Salamov A."/>
            <person name="Andreopoulos B."/>
            <person name="Baker S."/>
            <person name="Barry K."/>
            <person name="Bills G."/>
            <person name="Bluhm B."/>
            <person name="Cannon C."/>
            <person name="Castanera R."/>
            <person name="Culley D."/>
            <person name="Daum C."/>
            <person name="Ezra D."/>
            <person name="Gonzalez J."/>
            <person name="Henrissat B."/>
            <person name="Kuo A."/>
            <person name="Liang C."/>
            <person name="Lipzen A."/>
            <person name="Lutzoni F."/>
            <person name="Magnuson J."/>
            <person name="Mondo S."/>
            <person name="Nolan M."/>
            <person name="Ohm R."/>
            <person name="Pangilinan J."/>
            <person name="Park H.-J."/>
            <person name="Ramirez L."/>
            <person name="Alfaro M."/>
            <person name="Sun H."/>
            <person name="Tritt A."/>
            <person name="Yoshinaga Y."/>
            <person name="Zwiers L.-H."/>
            <person name="Turgeon B."/>
            <person name="Goodwin S."/>
            <person name="Spatafora J."/>
            <person name="Crous P."/>
            <person name="Grigoriev I."/>
        </authorList>
    </citation>
    <scope>NUCLEOTIDE SEQUENCE</scope>
    <source>
        <strain evidence="2">CBS 119925</strain>
    </source>
</reference>
<dbReference type="PANTHER" id="PTHR47791:SF2">
    <property type="entry name" value="ENDO MANNANASE, GH76 FAMILY (EUROFUNG)"/>
    <property type="match status" value="1"/>
</dbReference>
<gene>
    <name evidence="2" type="ORF">M011DRAFT_409911</name>
</gene>
<dbReference type="AlphaFoldDB" id="A0A6A6UZZ8"/>
<name>A0A6A6UZZ8_9PLEO</name>
<dbReference type="OrthoDB" id="4104179at2759"/>
<evidence type="ECO:0000256" key="1">
    <source>
        <dbReference type="SAM" id="MobiDB-lite"/>
    </source>
</evidence>